<proteinExistence type="predicted"/>
<dbReference type="SUPFAM" id="SSF46785">
    <property type="entry name" value="Winged helix' DNA-binding domain"/>
    <property type="match status" value="1"/>
</dbReference>
<dbReference type="InterPro" id="IPR001845">
    <property type="entry name" value="HTH_ArsR_DNA-bd_dom"/>
</dbReference>
<dbReference type="InterPro" id="IPR036390">
    <property type="entry name" value="WH_DNA-bd_sf"/>
</dbReference>
<dbReference type="InterPro" id="IPR011991">
    <property type="entry name" value="ArsR-like_HTH"/>
</dbReference>
<dbReference type="Pfam" id="PF01022">
    <property type="entry name" value="HTH_5"/>
    <property type="match status" value="1"/>
</dbReference>
<evidence type="ECO:0000259" key="4">
    <source>
        <dbReference type="PROSITE" id="PS50987"/>
    </source>
</evidence>
<evidence type="ECO:0000256" key="2">
    <source>
        <dbReference type="ARBA" id="ARBA00023125"/>
    </source>
</evidence>
<keyword evidence="1" id="KW-0805">Transcription regulation</keyword>
<dbReference type="CDD" id="cd00090">
    <property type="entry name" value="HTH_ARSR"/>
    <property type="match status" value="1"/>
</dbReference>
<comment type="caution">
    <text evidence="5">The sequence shown here is derived from an EMBL/GenBank/DDBJ whole genome shotgun (WGS) entry which is preliminary data.</text>
</comment>
<dbReference type="SMART" id="SM00418">
    <property type="entry name" value="HTH_ARSR"/>
    <property type="match status" value="1"/>
</dbReference>
<keyword evidence="6" id="KW-1185">Reference proteome</keyword>
<gene>
    <name evidence="5" type="ORF">Pa4123_79890</name>
</gene>
<keyword evidence="3" id="KW-0804">Transcription</keyword>
<evidence type="ECO:0000313" key="6">
    <source>
        <dbReference type="Proteomes" id="UP001144280"/>
    </source>
</evidence>
<protein>
    <submittedName>
        <fullName evidence="5">Transcriptional regulator</fullName>
    </submittedName>
</protein>
<reference evidence="5" key="1">
    <citation type="submission" date="2022-12" db="EMBL/GenBank/DDBJ databases">
        <title>New Phytohabitans aurantiacus sp. RD004123 nov., an actinomycete isolated from soil.</title>
        <authorList>
            <person name="Triningsih D.W."/>
            <person name="Harunari E."/>
            <person name="Igarashi Y."/>
        </authorList>
    </citation>
    <scope>NUCLEOTIDE SEQUENCE</scope>
    <source>
        <strain evidence="5">RD004123</strain>
    </source>
</reference>
<evidence type="ECO:0000256" key="1">
    <source>
        <dbReference type="ARBA" id="ARBA00023015"/>
    </source>
</evidence>
<keyword evidence="2" id="KW-0238">DNA-binding</keyword>
<dbReference type="NCBIfam" id="NF033788">
    <property type="entry name" value="HTH_metalloreg"/>
    <property type="match status" value="1"/>
</dbReference>
<dbReference type="Proteomes" id="UP001144280">
    <property type="component" value="Unassembled WGS sequence"/>
</dbReference>
<evidence type="ECO:0000313" key="5">
    <source>
        <dbReference type="EMBL" id="GLI02711.1"/>
    </source>
</evidence>
<name>A0ABQ5R7Z7_9ACTN</name>
<feature type="domain" description="HTH arsR-type" evidence="4">
    <location>
        <begin position="5"/>
        <end position="101"/>
    </location>
</feature>
<dbReference type="InterPro" id="IPR051011">
    <property type="entry name" value="Metal_resp_trans_reg"/>
</dbReference>
<evidence type="ECO:0000256" key="3">
    <source>
        <dbReference type="ARBA" id="ARBA00023163"/>
    </source>
</evidence>
<dbReference type="PRINTS" id="PR00778">
    <property type="entry name" value="HTHARSR"/>
</dbReference>
<dbReference type="Gene3D" id="1.10.10.10">
    <property type="entry name" value="Winged helix-like DNA-binding domain superfamily/Winged helix DNA-binding domain"/>
    <property type="match status" value="1"/>
</dbReference>
<accession>A0ABQ5R7Z7</accession>
<dbReference type="PROSITE" id="PS50987">
    <property type="entry name" value="HTH_ARSR_2"/>
    <property type="match status" value="1"/>
</dbReference>
<dbReference type="EMBL" id="BSDI01000068">
    <property type="protein sequence ID" value="GLI02711.1"/>
    <property type="molecule type" value="Genomic_DNA"/>
</dbReference>
<organism evidence="5 6">
    <name type="scientific">Phytohabitans aurantiacus</name>
    <dbReference type="NCBI Taxonomy" id="3016789"/>
    <lineage>
        <taxon>Bacteria</taxon>
        <taxon>Bacillati</taxon>
        <taxon>Actinomycetota</taxon>
        <taxon>Actinomycetes</taxon>
        <taxon>Micromonosporales</taxon>
        <taxon>Micromonosporaceae</taxon>
    </lineage>
</organism>
<dbReference type="InterPro" id="IPR036388">
    <property type="entry name" value="WH-like_DNA-bd_sf"/>
</dbReference>
<dbReference type="PANTHER" id="PTHR43132:SF2">
    <property type="entry name" value="ARSENICAL RESISTANCE OPERON REPRESSOR ARSR-RELATED"/>
    <property type="match status" value="1"/>
</dbReference>
<dbReference type="PANTHER" id="PTHR43132">
    <property type="entry name" value="ARSENICAL RESISTANCE OPERON REPRESSOR ARSR-RELATED"/>
    <property type="match status" value="1"/>
</dbReference>
<sequence>MLQDMPSVVVTPTAQARFFRVLGDPTRLAILTHLLTGPHTVSELIAKTGLSQSRLSNHLACLRWCQVVEAERKGRNMIYSVTDPRLRSVLDVTQDLVADKAEHLASCGRIGPDWV</sequence>